<comment type="caution">
    <text evidence="2">The sequence shown here is derived from an EMBL/GenBank/DDBJ whole genome shotgun (WGS) entry which is preliminary data.</text>
</comment>
<feature type="region of interest" description="Disordered" evidence="1">
    <location>
        <begin position="168"/>
        <end position="187"/>
    </location>
</feature>
<keyword evidence="3" id="KW-1185">Reference proteome</keyword>
<sequence>MAASSRQVAELHGDALCRIPVTRIRRRGALIGRLIGKPPVWAAEVRRNEYDIIASSAVLSPGYPPATCNRFAFLVALSSGAPCPTGPSSPTSPCFTLPLCNPGGRNQGFRDVQNPTPSSVTNAPRLGGTCLACGEKLRLSGWGEEPRSTQSSIAKTPCIRGTCLARPGHRAHSPNHPFPGAANIHSS</sequence>
<dbReference type="AlphaFoldDB" id="A0A9Q1J4I3"/>
<dbReference type="Proteomes" id="UP001152622">
    <property type="component" value="Chromosome 4"/>
</dbReference>
<evidence type="ECO:0000313" key="2">
    <source>
        <dbReference type="EMBL" id="KAJ8365841.1"/>
    </source>
</evidence>
<proteinExistence type="predicted"/>
<gene>
    <name evidence="2" type="ORF">SKAU_G00146720</name>
</gene>
<organism evidence="2 3">
    <name type="scientific">Synaphobranchus kaupii</name>
    <name type="common">Kaup's arrowtooth eel</name>
    <dbReference type="NCBI Taxonomy" id="118154"/>
    <lineage>
        <taxon>Eukaryota</taxon>
        <taxon>Metazoa</taxon>
        <taxon>Chordata</taxon>
        <taxon>Craniata</taxon>
        <taxon>Vertebrata</taxon>
        <taxon>Euteleostomi</taxon>
        <taxon>Actinopterygii</taxon>
        <taxon>Neopterygii</taxon>
        <taxon>Teleostei</taxon>
        <taxon>Anguilliformes</taxon>
        <taxon>Synaphobranchidae</taxon>
        <taxon>Synaphobranchus</taxon>
    </lineage>
</organism>
<dbReference type="EMBL" id="JAINUF010000004">
    <property type="protein sequence ID" value="KAJ8365841.1"/>
    <property type="molecule type" value="Genomic_DNA"/>
</dbReference>
<accession>A0A9Q1J4I3</accession>
<evidence type="ECO:0000313" key="3">
    <source>
        <dbReference type="Proteomes" id="UP001152622"/>
    </source>
</evidence>
<name>A0A9Q1J4I3_SYNKA</name>
<protein>
    <submittedName>
        <fullName evidence="2">Uncharacterized protein</fullName>
    </submittedName>
</protein>
<evidence type="ECO:0000256" key="1">
    <source>
        <dbReference type="SAM" id="MobiDB-lite"/>
    </source>
</evidence>
<reference evidence="2" key="1">
    <citation type="journal article" date="2023" name="Science">
        <title>Genome structures resolve the early diversification of teleost fishes.</title>
        <authorList>
            <person name="Parey E."/>
            <person name="Louis A."/>
            <person name="Montfort J."/>
            <person name="Bouchez O."/>
            <person name="Roques C."/>
            <person name="Iampietro C."/>
            <person name="Lluch J."/>
            <person name="Castinel A."/>
            <person name="Donnadieu C."/>
            <person name="Desvignes T."/>
            <person name="Floi Bucao C."/>
            <person name="Jouanno E."/>
            <person name="Wen M."/>
            <person name="Mejri S."/>
            <person name="Dirks R."/>
            <person name="Jansen H."/>
            <person name="Henkel C."/>
            <person name="Chen W.J."/>
            <person name="Zahm M."/>
            <person name="Cabau C."/>
            <person name="Klopp C."/>
            <person name="Thompson A.W."/>
            <person name="Robinson-Rechavi M."/>
            <person name="Braasch I."/>
            <person name="Lecointre G."/>
            <person name="Bobe J."/>
            <person name="Postlethwait J.H."/>
            <person name="Berthelot C."/>
            <person name="Roest Crollius H."/>
            <person name="Guiguen Y."/>
        </authorList>
    </citation>
    <scope>NUCLEOTIDE SEQUENCE</scope>
    <source>
        <strain evidence="2">WJC10195</strain>
    </source>
</reference>